<proteinExistence type="predicted"/>
<feature type="domain" description="Beta-galactosidase trimerisation" evidence="1">
    <location>
        <begin position="376"/>
        <end position="435"/>
    </location>
</feature>
<dbReference type="SUPFAM" id="SSF51445">
    <property type="entry name" value="(Trans)glycosidases"/>
    <property type="match status" value="1"/>
</dbReference>
<gene>
    <name evidence="2" type="ORF">GCM10010862_37040</name>
</gene>
<dbReference type="Proteomes" id="UP001156691">
    <property type="component" value="Unassembled WGS sequence"/>
</dbReference>
<dbReference type="CDD" id="cd03143">
    <property type="entry name" value="A4_beta-galactosidase_middle_domain"/>
    <property type="match status" value="1"/>
</dbReference>
<accession>A0ABQ5W932</accession>
<dbReference type="Pfam" id="PF14871">
    <property type="entry name" value="GHL6"/>
    <property type="match status" value="1"/>
</dbReference>
<comment type="caution">
    <text evidence="2">The sequence shown here is derived from an EMBL/GenBank/DDBJ whole genome shotgun (WGS) entry which is preliminary data.</text>
</comment>
<dbReference type="InterPro" id="IPR028212">
    <property type="entry name" value="GHL6"/>
</dbReference>
<dbReference type="InterPro" id="IPR029062">
    <property type="entry name" value="Class_I_gatase-like"/>
</dbReference>
<dbReference type="InterPro" id="IPR013738">
    <property type="entry name" value="Beta_galactosidase_Trimer"/>
</dbReference>
<dbReference type="RefSeq" id="WP_284341852.1">
    <property type="nucleotide sequence ID" value="NZ_BSNS01000020.1"/>
</dbReference>
<name>A0ABQ5W932_9HYPH</name>
<reference evidence="3" key="1">
    <citation type="journal article" date="2019" name="Int. J. Syst. Evol. Microbiol.">
        <title>The Global Catalogue of Microorganisms (GCM) 10K type strain sequencing project: providing services to taxonomists for standard genome sequencing and annotation.</title>
        <authorList>
            <consortium name="The Broad Institute Genomics Platform"/>
            <consortium name="The Broad Institute Genome Sequencing Center for Infectious Disease"/>
            <person name="Wu L."/>
            <person name="Ma J."/>
        </authorList>
    </citation>
    <scope>NUCLEOTIDE SEQUENCE [LARGE SCALE GENOMIC DNA]</scope>
    <source>
        <strain evidence="3">NBRC 112416</strain>
    </source>
</reference>
<evidence type="ECO:0000259" key="1">
    <source>
        <dbReference type="Pfam" id="PF08532"/>
    </source>
</evidence>
<evidence type="ECO:0000313" key="2">
    <source>
        <dbReference type="EMBL" id="GLQ56445.1"/>
    </source>
</evidence>
<dbReference type="InterPro" id="IPR017853">
    <property type="entry name" value="GH"/>
</dbReference>
<sequence length="678" mass="75326">MPSTSNRPLRFRQIHLDFHTSEHIPGIGSQFDADDFVATFKAANVDSVTIFAKCHHGWSYYPTKVGAPHPNLARPDLMGDMVRALSAADIECPIYISVQWDERNARIHPEWRVRSATKNRFDPDQLTAGWHTLCLNHKAYRDELLEQAREVARTYETQGIFFDIVLTPDCVCAECLKTMEEEGLDPENPKDRLKKDEWVNERFRSEMSAALREEFPNLRIFYNCGHIHKQGPQRFAPYSHLELESLPTGGWGYDHFPSSARYAATLGLDFVAHTGKFHTSWGEFGGFKHPDALEYECAQMVALGSKCLVGDQLHPNGAINKDTYRSIAPAYARIAKLEPFLKDARQVSEIAILSAEHFSSSGDRNHASDDGAAQMLQELKLPFDIIDRSARFDDYRLLILPDSIGLDDETARRVADYVHDGGKVILSDRSGLDDAGKPLAALDLGIDTDGNTVAFTPSYAVADTAIFDGLTESPFVMYGTARAINATGARVLAEIVPPYFNRSYRHFSSHQHTPDDPSAARLGPAITEHNGVAYVAYPIFSMYQAYGQPLYKYLVRGLIDRLMPDPILVTDLASSGRATVTRQADRNRHILHLLFAAPQVRGKAIPTGDGRARVMEMIEDVQPVGPVSASVRLPQPPSRVYDALSGADVPWQDAGNGYVAVTLQSLRIHSALVFEGTA</sequence>
<dbReference type="EMBL" id="BSNS01000020">
    <property type="protein sequence ID" value="GLQ56445.1"/>
    <property type="molecule type" value="Genomic_DNA"/>
</dbReference>
<dbReference type="Gene3D" id="3.40.50.880">
    <property type="match status" value="1"/>
</dbReference>
<dbReference type="Pfam" id="PF08532">
    <property type="entry name" value="Glyco_hydro_42M"/>
    <property type="match status" value="1"/>
</dbReference>
<dbReference type="SUPFAM" id="SSF52317">
    <property type="entry name" value="Class I glutamine amidotransferase-like"/>
    <property type="match status" value="1"/>
</dbReference>
<evidence type="ECO:0000313" key="3">
    <source>
        <dbReference type="Proteomes" id="UP001156691"/>
    </source>
</evidence>
<keyword evidence="3" id="KW-1185">Reference proteome</keyword>
<organism evidence="2 3">
    <name type="scientific">Devosia nitrariae</name>
    <dbReference type="NCBI Taxonomy" id="2071872"/>
    <lineage>
        <taxon>Bacteria</taxon>
        <taxon>Pseudomonadati</taxon>
        <taxon>Pseudomonadota</taxon>
        <taxon>Alphaproteobacteria</taxon>
        <taxon>Hyphomicrobiales</taxon>
        <taxon>Devosiaceae</taxon>
        <taxon>Devosia</taxon>
    </lineage>
</organism>
<dbReference type="Gene3D" id="3.20.20.80">
    <property type="entry name" value="Glycosidases"/>
    <property type="match status" value="1"/>
</dbReference>
<protein>
    <recommendedName>
        <fullName evidence="1">Beta-galactosidase trimerisation domain-containing protein</fullName>
    </recommendedName>
</protein>